<accession>A0A9W9NX50</accession>
<name>A0A9W9NX50_PENCI</name>
<feature type="compositionally biased region" description="Acidic residues" evidence="1">
    <location>
        <begin position="673"/>
        <end position="688"/>
    </location>
</feature>
<feature type="region of interest" description="Disordered" evidence="1">
    <location>
        <begin position="608"/>
        <end position="742"/>
    </location>
</feature>
<dbReference type="EMBL" id="JAPQKT010000005">
    <property type="protein sequence ID" value="KAJ5231389.1"/>
    <property type="molecule type" value="Genomic_DNA"/>
</dbReference>
<feature type="region of interest" description="Disordered" evidence="1">
    <location>
        <begin position="924"/>
        <end position="1053"/>
    </location>
</feature>
<feature type="region of interest" description="Disordered" evidence="1">
    <location>
        <begin position="785"/>
        <end position="865"/>
    </location>
</feature>
<dbReference type="PANTHER" id="PTHR35391">
    <property type="entry name" value="C2H2-TYPE DOMAIN-CONTAINING PROTEIN-RELATED"/>
    <property type="match status" value="1"/>
</dbReference>
<feature type="compositionally biased region" description="Polar residues" evidence="1">
    <location>
        <begin position="803"/>
        <end position="814"/>
    </location>
</feature>
<evidence type="ECO:0000256" key="1">
    <source>
        <dbReference type="SAM" id="MobiDB-lite"/>
    </source>
</evidence>
<comment type="caution">
    <text evidence="3">The sequence shown here is derived from an EMBL/GenBank/DDBJ whole genome shotgun (WGS) entry which is preliminary data.</text>
</comment>
<gene>
    <name evidence="3" type="ORF">N7469_005977</name>
</gene>
<dbReference type="PANTHER" id="PTHR35391:SF7">
    <property type="entry name" value="C2H2-TYPE DOMAIN-CONTAINING PROTEIN"/>
    <property type="match status" value="1"/>
</dbReference>
<organism evidence="3 4">
    <name type="scientific">Penicillium citrinum</name>
    <dbReference type="NCBI Taxonomy" id="5077"/>
    <lineage>
        <taxon>Eukaryota</taxon>
        <taxon>Fungi</taxon>
        <taxon>Dikarya</taxon>
        <taxon>Ascomycota</taxon>
        <taxon>Pezizomycotina</taxon>
        <taxon>Eurotiomycetes</taxon>
        <taxon>Eurotiomycetidae</taxon>
        <taxon>Eurotiales</taxon>
        <taxon>Aspergillaceae</taxon>
        <taxon>Penicillium</taxon>
    </lineage>
</organism>
<feature type="compositionally biased region" description="Basic and acidic residues" evidence="1">
    <location>
        <begin position="1031"/>
        <end position="1046"/>
    </location>
</feature>
<protein>
    <recommendedName>
        <fullName evidence="2">C2H2-type domain-containing protein</fullName>
    </recommendedName>
</protein>
<feature type="region of interest" description="Disordered" evidence="1">
    <location>
        <begin position="511"/>
        <end position="530"/>
    </location>
</feature>
<feature type="compositionally biased region" description="Basic and acidic residues" evidence="1">
    <location>
        <begin position="1000"/>
        <end position="1010"/>
    </location>
</feature>
<dbReference type="Proteomes" id="UP001147733">
    <property type="component" value="Unassembled WGS sequence"/>
</dbReference>
<reference evidence="3" key="2">
    <citation type="journal article" date="2023" name="IMA Fungus">
        <title>Comparative genomic study of the Penicillium genus elucidates a diverse pangenome and 15 lateral gene transfer events.</title>
        <authorList>
            <person name="Petersen C."/>
            <person name="Sorensen T."/>
            <person name="Nielsen M.R."/>
            <person name="Sondergaard T.E."/>
            <person name="Sorensen J.L."/>
            <person name="Fitzpatrick D.A."/>
            <person name="Frisvad J.C."/>
            <person name="Nielsen K.L."/>
        </authorList>
    </citation>
    <scope>NUCLEOTIDE SEQUENCE</scope>
    <source>
        <strain evidence="3">IBT 23319</strain>
    </source>
</reference>
<feature type="compositionally biased region" description="Basic and acidic residues" evidence="1">
    <location>
        <begin position="732"/>
        <end position="742"/>
    </location>
</feature>
<dbReference type="PROSITE" id="PS00028">
    <property type="entry name" value="ZINC_FINGER_C2H2_1"/>
    <property type="match status" value="1"/>
</dbReference>
<evidence type="ECO:0000313" key="4">
    <source>
        <dbReference type="Proteomes" id="UP001147733"/>
    </source>
</evidence>
<evidence type="ECO:0000259" key="2">
    <source>
        <dbReference type="PROSITE" id="PS00028"/>
    </source>
</evidence>
<feature type="compositionally biased region" description="Basic and acidic residues" evidence="1">
    <location>
        <begin position="610"/>
        <end position="622"/>
    </location>
</feature>
<dbReference type="Pfam" id="PF26082">
    <property type="entry name" value="zf-C2H2_AcuF"/>
    <property type="match status" value="1"/>
</dbReference>
<proteinExistence type="predicted"/>
<feature type="compositionally biased region" description="Basic and acidic residues" evidence="1">
    <location>
        <begin position="819"/>
        <end position="831"/>
    </location>
</feature>
<dbReference type="AlphaFoldDB" id="A0A9W9NX50"/>
<feature type="compositionally biased region" description="Polar residues" evidence="1">
    <location>
        <begin position="948"/>
        <end position="958"/>
    </location>
</feature>
<feature type="domain" description="C2H2-type" evidence="2">
    <location>
        <begin position="391"/>
        <end position="412"/>
    </location>
</feature>
<feature type="compositionally biased region" description="Polar residues" evidence="1">
    <location>
        <begin position="970"/>
        <end position="983"/>
    </location>
</feature>
<feature type="compositionally biased region" description="Polar residues" evidence="1">
    <location>
        <begin position="643"/>
        <end position="655"/>
    </location>
</feature>
<dbReference type="SMART" id="SM00355">
    <property type="entry name" value="ZnF_C2H2"/>
    <property type="match status" value="3"/>
</dbReference>
<dbReference type="RefSeq" id="XP_056500133.1">
    <property type="nucleotide sequence ID" value="XM_056644895.1"/>
</dbReference>
<dbReference type="InterPro" id="IPR058925">
    <property type="entry name" value="zf-C2H2_AcuF"/>
</dbReference>
<dbReference type="OrthoDB" id="5986190at2759"/>
<keyword evidence="4" id="KW-1185">Reference proteome</keyword>
<sequence length="1053" mass="120494">MDSETDSTISSLTNQCFAHFISLSKLLPAGEENRSRLDDDLGRFRVWVGNFGAHRKPSDRLSLDHRLREASSLRHEVQNHIHDISEALKGAIRLLPEESKYSAEKIFYFTDFKPNDSESEDSDGDNFWEQIKAESNEHSRLDEYLKDIQFTVTSLYKFSVALQNLAHRDRTAKASRINLSHFEPHDIQHVATKFGISPDSVLAQRLGKANTKRRQLLAYHKYHVEKISSHIDDAVDKHSEEDDLTKQTMQIGSIEARSIGKSISTKWTQNTTVSTIRPIEVDVTSESGRTRFSAATSTTGEHKETIRVPPPPRRRALVATEELPNSRAIFCPYCYQAVIFETIEDWKYHVYGDLRPYICTFGDCAKPNQLYDSYTEWAEHERQFHRREWFCNDCSSLFQTESLFLGHVEQFHKKDLTEDQIEVISKLSERSISSPQKCPLCKKPPISSPVRFQQHLARHLQQLALFVLPTPDDDDVNEKKVDGGLARAQSTAGGSLESSLSVDFSEGSINDHLNPSWSGGPDESVTQGTEFQTEQNWENIEGSVNSVDGQAHIENTMADIPSSQVQSELQSESDMERRAIEELMGRGSSHRQPYFEDADAYTSALINYGESEREPVSTEPRSDIPGTETLYNPFVQPSRRHSNTVYHDQHVSQADSKPHRSKKFKAPNRYISDDDPKDESDYVSEYEQPESRTPYYPFDRRRYGPNANLYSRQPPRPASLYGPFSGLDDNEGSGRAEQSRVSRARERAYIRSDREVRAFEESEEQRIDDREAVFRHQMPPAQVRKLAPKIHQDMTPTDPRPIGTQSATNPSSWASEPFVKNDDPEEHDRRQTKSFHGVNRGAQLNVANPRRQHREKAYRDERDYEYKGPLASEPFVLDYDPEQRNRRQMKSYYGLDHDAQLTVADSRRRRRGKAYFDERDYEYRGYSPDASSAKAVPDSQTHAKESEPVTSGETSGTKPMTLVPDGMTLRFSSRSGEGTSINIRTADEGDFDLNIGDGISKSRRDKRTEDSFSDGVSYIADDDNSGRVRRKDPDNVRSDKPRRRDYTYTPYHR</sequence>
<reference evidence="3" key="1">
    <citation type="submission" date="2022-11" db="EMBL/GenBank/DDBJ databases">
        <authorList>
            <person name="Petersen C."/>
        </authorList>
    </citation>
    <scope>NUCLEOTIDE SEQUENCE</scope>
    <source>
        <strain evidence="3">IBT 23319</strain>
    </source>
</reference>
<evidence type="ECO:0000313" key="3">
    <source>
        <dbReference type="EMBL" id="KAJ5231389.1"/>
    </source>
</evidence>
<dbReference type="InterPro" id="IPR013087">
    <property type="entry name" value="Znf_C2H2_type"/>
</dbReference>
<dbReference type="GeneID" id="81384062"/>
<feature type="compositionally biased region" description="Basic and acidic residues" evidence="1">
    <location>
        <begin position="855"/>
        <end position="865"/>
    </location>
</feature>